<dbReference type="Proteomes" id="UP000290445">
    <property type="component" value="Segment"/>
</dbReference>
<accession>A0A2H4UZM8</accession>
<keyword evidence="1" id="KW-0812">Transmembrane</keyword>
<dbReference type="GeneID" id="41700027"/>
<evidence type="ECO:0000256" key="1">
    <source>
        <dbReference type="SAM" id="Phobius"/>
    </source>
</evidence>
<keyword evidence="4" id="KW-1185">Reference proteome</keyword>
<dbReference type="KEGG" id="vg:41700027"/>
<dbReference type="Pfam" id="PF08404">
    <property type="entry name" value="Baculo_p74_N"/>
    <property type="match status" value="1"/>
</dbReference>
<protein>
    <submittedName>
        <fullName evidence="3">Per os infectivity factor</fullName>
    </submittedName>
</protein>
<keyword evidence="1" id="KW-1133">Transmembrane helix</keyword>
<dbReference type="EMBL" id="MF614691">
    <property type="protein sequence ID" value="AUA60254.1"/>
    <property type="molecule type" value="Genomic_DNA"/>
</dbReference>
<sequence>MATLTSVDLLNASKYAANQHRLKFIPKWRARFPNILIDYELRVANDDDYYVSPIIAPRAIVTKLTFNERGCASMSCYPFHETGPIENITPFGYTQTSETAQAYAQPACYNLDRALAMQKDNENEVQSVELRYAANKCILVDSLSKMYMNSPYLRTDEHLIQGVDDVPAFNVRPDNNGLFPERFIGEFNEAYCHRFGRTLMNGGCSMQWWESLIGFVLGDTIYVTFKLLANNVFSQLREFDYRRPSPLLPPKPEIESDKILDEWRNVRDSTPDVTFEQLFYEYETLRELGIDGDTKIIYRADVGYTTSRLLKSVTYKFRTSESATRNVTVDDETLDQIISQFLEDHSLVFGILTDIGFDMLLTQFKTLLKQINSSLIPALRRLLLNTSRRVTARMLGETYKAALVHTFNRLALKTISVMAKALTRMLILASSVIGIVLILLTLSDLVLALWDPFGYNNMFPREFPIDMSDAFLTSYFESMGESSRDMVEFLPEFFSDMVESDEEIMADTLGDILDYVASLEINSNGQMLQLDDGEKIVDFDELSLVGAALASSSLYTRLDFLQHTARHNAMLEQSSANVTSNYVMSFLLFLGGFIILCMQNDNLTSLFVILLLLALYMLVKNSMSYFIQMQAHVGQDATQWWRNLYTGI</sequence>
<dbReference type="OrthoDB" id="2848at10239"/>
<evidence type="ECO:0000313" key="3">
    <source>
        <dbReference type="EMBL" id="AUA60254.1"/>
    </source>
</evidence>
<feature type="transmembrane region" description="Helical" evidence="1">
    <location>
        <begin position="425"/>
        <end position="450"/>
    </location>
</feature>
<evidence type="ECO:0000313" key="4">
    <source>
        <dbReference type="Proteomes" id="UP000290445"/>
    </source>
</evidence>
<dbReference type="InterPro" id="IPR007663">
    <property type="entry name" value="Baculo_p74"/>
</dbReference>
<feature type="transmembrane region" description="Helical" evidence="1">
    <location>
        <begin position="602"/>
        <end position="619"/>
    </location>
</feature>
<dbReference type="GO" id="GO:0019058">
    <property type="term" value="P:viral life cycle"/>
    <property type="evidence" value="ECO:0007669"/>
    <property type="project" value="InterPro"/>
</dbReference>
<feature type="transmembrane region" description="Helical" evidence="1">
    <location>
        <begin position="576"/>
        <end position="596"/>
    </location>
</feature>
<keyword evidence="1" id="KW-0472">Membrane</keyword>
<proteinExistence type="predicted"/>
<organism evidence="3 4">
    <name type="scientific">Operophtera brumata nucleopolyhedrovirus</name>
    <dbReference type="NCBI Taxonomy" id="1046267"/>
    <lineage>
        <taxon>Viruses</taxon>
        <taxon>Viruses incertae sedis</taxon>
        <taxon>Naldaviricetes</taxon>
        <taxon>Lefavirales</taxon>
        <taxon>Baculoviridae</taxon>
        <taxon>Alphabaculovirus</taxon>
        <taxon>Alphabaculovirus opbrumatae</taxon>
    </lineage>
</organism>
<dbReference type="RefSeq" id="YP_009552583.1">
    <property type="nucleotide sequence ID" value="NC_040621.1"/>
</dbReference>
<dbReference type="InterPro" id="IPR013613">
    <property type="entry name" value="Baculo_p74_N"/>
</dbReference>
<reference evidence="3 4" key="1">
    <citation type="journal article" date="2017" name="Viruses">
        <title>The Operophtera brumata Nucleopolyhedrovirus (OpbuNPV) Represents an Early, Divergent Lineage within Genus Alphabaculovirus.</title>
        <authorList>
            <person name="Harrison R.L."/>
            <person name="Rowley D.L."/>
            <person name="Mowery J.D."/>
            <person name="Bauchan G.R."/>
            <person name="Burand J.P."/>
        </authorList>
    </citation>
    <scope>NUCLEOTIDE SEQUENCE [LARGE SCALE GENOMIC DNA]</scope>
    <source>
        <strain evidence="3">OpbuNPV-MA</strain>
    </source>
</reference>
<name>A0A2H4UZM8_9ABAC</name>
<feature type="domain" description="Baculoviridae p74 N-terminal" evidence="2">
    <location>
        <begin position="5"/>
        <end position="303"/>
    </location>
</feature>
<dbReference type="Pfam" id="PF04583">
    <property type="entry name" value="Baculo_p74"/>
    <property type="match status" value="1"/>
</dbReference>
<evidence type="ECO:0000259" key="2">
    <source>
        <dbReference type="Pfam" id="PF08404"/>
    </source>
</evidence>